<dbReference type="InterPro" id="IPR008302">
    <property type="entry name" value="NamZ"/>
</dbReference>
<evidence type="ECO:0000313" key="3">
    <source>
        <dbReference type="EMBL" id="MDJ1480580.1"/>
    </source>
</evidence>
<evidence type="ECO:0000259" key="1">
    <source>
        <dbReference type="Pfam" id="PF07075"/>
    </source>
</evidence>
<accession>A0AAE3QP07</accession>
<dbReference type="PANTHER" id="PTHR42915">
    <property type="entry name" value="HYPOTHETICAL 460 KDA PROTEIN IN FEUA-SIGW INTERGENIC REGION [PRECURSOR]"/>
    <property type="match status" value="1"/>
</dbReference>
<dbReference type="AlphaFoldDB" id="A0AAE3QP07"/>
<evidence type="ECO:0000259" key="2">
    <source>
        <dbReference type="Pfam" id="PF20732"/>
    </source>
</evidence>
<dbReference type="InterPro" id="IPR048502">
    <property type="entry name" value="NamZ_N"/>
</dbReference>
<proteinExistence type="predicted"/>
<dbReference type="Proteomes" id="UP001241110">
    <property type="component" value="Unassembled WGS sequence"/>
</dbReference>
<dbReference type="EMBL" id="JASJOS010000003">
    <property type="protein sequence ID" value="MDJ1480580.1"/>
    <property type="molecule type" value="Genomic_DNA"/>
</dbReference>
<dbReference type="Pfam" id="PF20732">
    <property type="entry name" value="NamZ_C"/>
    <property type="match status" value="1"/>
</dbReference>
<feature type="domain" description="Peptidoglycan beta-N-acetylmuramidase NamZ N-terminal" evidence="1">
    <location>
        <begin position="94"/>
        <end position="291"/>
    </location>
</feature>
<sequence length="436" mass="49151">MDTIRLNSLLLYKWRIFPHLKSLYFPMFSLSFIPYQPLLTCLLILTTACHSPSVSSQTSVKKQSTTVSPKPALSLQIGAEQFREYIADLKGKRVALVVNHTSLVGKTHLADTLLSQKINIVKIFAPEHGFRGDADAGEHVSNTIDKKTGLPLISIYGKNRKPSPEQLKDVDVVIFDIQDVGARFYTYISTMHYVMEACAENKKKCLVLDRPNPNGHYFDGPVLKPAFKSFIGMHQIPVVHGLTVGELAQMINGEGWLSNNAKCDLKVIQVKGYTHQTPYVLPVRPSPGLPTEVSIRLYPSICFFEGTTISLGRGTDFSFQVAGAPNPIYGSFTFTPKTTAIVKNPPHENQLCYGKDYRQDTTRHLTLKYLLDFYNMTPDKSKFFLTTKHFDLLAGSEELKKQILAGMTEEQIRATWQSDLQKYATMRKKYLLYPDK</sequence>
<dbReference type="InterPro" id="IPR048503">
    <property type="entry name" value="NamZ_C"/>
</dbReference>
<name>A0AAE3QP07_9BACT</name>
<dbReference type="Gene3D" id="3.90.1150.140">
    <property type="match status" value="1"/>
</dbReference>
<comment type="caution">
    <text evidence="3">The sequence shown here is derived from an EMBL/GenBank/DDBJ whole genome shotgun (WGS) entry which is preliminary data.</text>
</comment>
<dbReference type="Pfam" id="PF07075">
    <property type="entry name" value="NamZ_N"/>
    <property type="match status" value="1"/>
</dbReference>
<dbReference type="PANTHER" id="PTHR42915:SF1">
    <property type="entry name" value="PEPTIDOGLYCAN BETA-N-ACETYLMURAMIDASE NAMZ"/>
    <property type="match status" value="1"/>
</dbReference>
<dbReference type="PIRSF" id="PIRSF016719">
    <property type="entry name" value="UCP016719"/>
    <property type="match status" value="1"/>
</dbReference>
<protein>
    <submittedName>
        <fullName evidence="3">DUF1343 domain-containing protein</fullName>
    </submittedName>
</protein>
<reference evidence="3" key="1">
    <citation type="submission" date="2023-05" db="EMBL/GenBank/DDBJ databases">
        <authorList>
            <person name="Zhang X."/>
        </authorList>
    </citation>
    <scope>NUCLEOTIDE SEQUENCE</scope>
    <source>
        <strain evidence="3">YF14B1</strain>
    </source>
</reference>
<evidence type="ECO:0000313" key="4">
    <source>
        <dbReference type="Proteomes" id="UP001241110"/>
    </source>
</evidence>
<organism evidence="3 4">
    <name type="scientific">Xanthocytophaga flava</name>
    <dbReference type="NCBI Taxonomy" id="3048013"/>
    <lineage>
        <taxon>Bacteria</taxon>
        <taxon>Pseudomonadati</taxon>
        <taxon>Bacteroidota</taxon>
        <taxon>Cytophagia</taxon>
        <taxon>Cytophagales</taxon>
        <taxon>Rhodocytophagaceae</taxon>
        <taxon>Xanthocytophaga</taxon>
    </lineage>
</organism>
<feature type="domain" description="Peptidoglycan beta-N-acetylmuramidase NamZ C-terminal" evidence="2">
    <location>
        <begin position="297"/>
        <end position="433"/>
    </location>
</feature>
<gene>
    <name evidence="3" type="ORF">QNI16_08795</name>
</gene>
<dbReference type="Gene3D" id="3.40.50.12170">
    <property type="entry name" value="Uncharacterised protein PF07075, DUF1343"/>
    <property type="match status" value="1"/>
</dbReference>
<dbReference type="GO" id="GO:0033922">
    <property type="term" value="F:peptidoglycan beta-N-acetylmuramidase activity"/>
    <property type="evidence" value="ECO:0007669"/>
    <property type="project" value="InterPro"/>
</dbReference>